<geneLocation type="plasmid" evidence="13 15">
    <name>pNRC100</name>
</geneLocation>
<dbReference type="GO" id="GO:0000155">
    <property type="term" value="F:phosphorelay sensor kinase activity"/>
    <property type="evidence" value="ECO:0007669"/>
    <property type="project" value="InterPro"/>
</dbReference>
<dbReference type="InterPro" id="IPR013767">
    <property type="entry name" value="PAS_fold"/>
</dbReference>
<gene>
    <name evidence="14" type="primary">htlD</name>
    <name evidence="14" type="ordered locus">VNG_6035G</name>
</gene>
<feature type="domain" description="PAC" evidence="12">
    <location>
        <begin position="661"/>
        <end position="712"/>
    </location>
</feature>
<geneLocation type="plasmid" evidence="14 15">
    <name>pNRC200</name>
</geneLocation>
<dbReference type="CDD" id="cd00130">
    <property type="entry name" value="PAS"/>
    <property type="match status" value="4"/>
</dbReference>
<dbReference type="InterPro" id="IPR013656">
    <property type="entry name" value="PAS_4"/>
</dbReference>
<dbReference type="KEGG" id="hal:VNG_6035G"/>
<evidence type="ECO:0000256" key="3">
    <source>
        <dbReference type="ARBA" id="ARBA00022553"/>
    </source>
</evidence>
<dbReference type="InterPro" id="IPR000700">
    <property type="entry name" value="PAS-assoc_C"/>
</dbReference>
<reference evidence="13 15" key="13">
    <citation type="journal article" date="1998" name="Genome Res.">
        <title>Snapshot of a large dynamic replicon in a halophilic archaeon: megaplasmid or minichromosome?</title>
        <authorList>
            <person name="Ng W.V."/>
            <person name="Ciufo S.A."/>
            <person name="Smith T.M."/>
            <person name="Bumgarner R.E."/>
            <person name="Baskin D."/>
            <person name="Faust J."/>
            <person name="Hall B."/>
            <person name="Loretz C."/>
            <person name="Seto J."/>
            <person name="Slagel J."/>
            <person name="Hood L."/>
            <person name="DasSarma S."/>
        </authorList>
    </citation>
    <scope>NUCLEOTIDE SEQUENCE [LARGE SCALE GENOMIC DNA]</scope>
    <source>
        <strain evidence="15">ATCC 700922 / JCM 11081 / NRC-1</strain>
        <strain evidence="13">NRC-1</strain>
        <plasmid evidence="15">Plasmid pNRC100</plasmid>
    </source>
</reference>
<dbReference type="SMART" id="SM00388">
    <property type="entry name" value="HisKA"/>
    <property type="match status" value="1"/>
</dbReference>
<keyword evidence="6" id="KW-0902">Two-component regulatory system</keyword>
<dbReference type="SMART" id="SM00387">
    <property type="entry name" value="HATPase_c"/>
    <property type="match status" value="1"/>
</dbReference>
<dbReference type="SUPFAM" id="SSF55874">
    <property type="entry name" value="ATPase domain of HSP90 chaperone/DNA topoisomerase II/histidine kinase"/>
    <property type="match status" value="1"/>
</dbReference>
<dbReference type="InterPro" id="IPR001789">
    <property type="entry name" value="Sig_transdc_resp-reg_receiver"/>
</dbReference>
<evidence type="ECO:0000256" key="1">
    <source>
        <dbReference type="ARBA" id="ARBA00000085"/>
    </source>
</evidence>
<reference evidence="13" key="8">
    <citation type="journal article" date="1993" name="J. Bacteriol.">
        <title>Minimal replication origin of the 200-kilobase Halobacterium plasmid pNRC100.</title>
        <authorList>
            <person name="Ng W.L."/>
            <person name="DasSarma S."/>
        </authorList>
    </citation>
    <scope>NUCLEOTIDE SEQUENCE</scope>
    <source>
        <strain evidence="13">NRC-1</strain>
    </source>
</reference>
<dbReference type="InterPro" id="IPR036097">
    <property type="entry name" value="HisK_dim/P_sf"/>
</dbReference>
<dbReference type="InterPro" id="IPR011006">
    <property type="entry name" value="CheY-like_superfamily"/>
</dbReference>
<dbReference type="PROSITE" id="PS50109">
    <property type="entry name" value="HIS_KIN"/>
    <property type="match status" value="1"/>
</dbReference>
<dbReference type="InterPro" id="IPR003661">
    <property type="entry name" value="HisK_dim/P_dom"/>
</dbReference>
<dbReference type="PATRIC" id="fig|64091.14.peg.2104"/>
<reference evidence="13" key="14">
    <citation type="submission" date="1998-01" db="EMBL/GenBank/DDBJ databases">
        <authorList>
            <person name="Ng W.L."/>
            <person name="Ciufo S.A."/>
            <person name="Smith T.M."/>
            <person name="Bumgarner R.E."/>
            <person name="Loretz C."/>
            <person name="Baskin D."/>
            <person name="Faust J."/>
            <person name="Seto J."/>
            <person name="Slagel J."/>
            <person name="Hood L."/>
            <person name="DasSarma S."/>
        </authorList>
    </citation>
    <scope>NUCLEOTIDE SEQUENCE</scope>
    <source>
        <strain evidence="13">NRC-1</strain>
        <plasmid evidence="13">pNRC100</plasmid>
    </source>
</reference>
<evidence type="ECO:0000256" key="7">
    <source>
        <dbReference type="PROSITE-ProRule" id="PRU00169"/>
    </source>
</evidence>
<organism evidence="13 15">
    <name type="scientific">Halobacterium salinarum (strain ATCC 700922 / JCM 11081 / NRC-1)</name>
    <name type="common">Halobacterium halobium</name>
    <dbReference type="NCBI Taxonomy" id="64091"/>
    <lineage>
        <taxon>Archaea</taxon>
        <taxon>Methanobacteriati</taxon>
        <taxon>Methanobacteriota</taxon>
        <taxon>Stenosarchaea group</taxon>
        <taxon>Halobacteria</taxon>
        <taxon>Halobacteriales</taxon>
        <taxon>Halobacteriaceae</taxon>
        <taxon>Halobacterium</taxon>
        <taxon>Halobacterium salinarum NRC-34001</taxon>
    </lineage>
</organism>
<reference evidence="13" key="4">
    <citation type="journal article" date="1991" name="J. Bacteriol.">
        <title>Structure of the gas vesicle plasmid in Halobacterium halobium inversion isomers, inverted repeats, and insertion sequences.</title>
        <authorList>
            <person name="Ng W.L."/>
            <person name="Kothakota S."/>
            <person name="DasSarma S."/>
        </authorList>
    </citation>
    <scope>NUCLEOTIDE SEQUENCE</scope>
    <source>
        <strain evidence="13">NRC-1</strain>
    </source>
</reference>
<reference evidence="13" key="6">
    <citation type="journal article" date="1993" name="Experientia">
        <title>Identification and analysis of the gas vesicle gene cluster on an unstable plasmid of Halobacterium halobium.</title>
        <authorList>
            <person name="DasSarma S."/>
        </authorList>
    </citation>
    <scope>NUCLEOTIDE SEQUENCE</scope>
    <source>
        <strain evidence="13">NRC-1</strain>
    </source>
</reference>
<feature type="coiled-coil region" evidence="8">
    <location>
        <begin position="322"/>
        <end position="352"/>
    </location>
</feature>
<reference evidence="13" key="10">
    <citation type="journal article" date="1994" name="Syst. Appl. Microbiol.">
        <title>Large deletions in class III gas vesicle-deficient mutants of Halobacterium halobium.</title>
        <authorList>
            <person name="Ng W.L."/>
            <person name="Arora P."/>
            <person name="DasSarma S."/>
        </authorList>
    </citation>
    <scope>NUCLEOTIDE SEQUENCE</scope>
    <source>
        <strain evidence="13">NRC-1</strain>
        <plasmid evidence="13">pNRC100</plasmid>
    </source>
</reference>
<dbReference type="InterPro" id="IPR001610">
    <property type="entry name" value="PAC"/>
</dbReference>
<dbReference type="PROSITE" id="PS50112">
    <property type="entry name" value="PAS"/>
    <property type="match status" value="3"/>
</dbReference>
<dbReference type="GO" id="GO:0006355">
    <property type="term" value="P:regulation of DNA-templated transcription"/>
    <property type="evidence" value="ECO:0007669"/>
    <property type="project" value="InterPro"/>
</dbReference>
<reference evidence="13" key="7">
    <citation type="journal article" date="1993" name="J. Bacteriol.">
        <title>The rightward gas vesicle operon in Halobacterium plasmid pNRC100: identification of the gvpA and gvpC gene products by use of antibody probes and genetic analysis of the region downstream of gvpC.</title>
        <authorList>
            <person name="Halladay J.T."/>
            <person name="Jones J.G."/>
            <person name="Lin F."/>
            <person name="MacDonald A.B."/>
            <person name="DasSarma S."/>
        </authorList>
    </citation>
    <scope>NUCLEOTIDE SEQUENCE</scope>
    <source>
        <strain evidence="13">NRC-1</strain>
    </source>
</reference>
<evidence type="ECO:0000259" key="12">
    <source>
        <dbReference type="PROSITE" id="PS50113"/>
    </source>
</evidence>
<dbReference type="PROSITE" id="PS50113">
    <property type="entry name" value="PAC"/>
    <property type="match status" value="1"/>
</dbReference>
<dbReference type="DNASU" id="1449253"/>
<dbReference type="KEGG" id="hal:AAC82814.1"/>
<reference evidence="13" key="12">
    <citation type="journal article" date="1997" name="FEMS Microbiol. Lett.">
        <title>Genetic analysis of gas vesicle formation in haloarchaea.</title>
        <authorList>
            <person name="DasSarma S."/>
            <person name="Arora P."/>
        </authorList>
    </citation>
    <scope>NUCLEOTIDE SEQUENCE</scope>
    <source>
        <strain evidence="13">NRC-1</strain>
        <plasmid evidence="13">pNRC100</plasmid>
    </source>
</reference>
<accession>O51970</accession>
<dbReference type="AlphaFoldDB" id="O51970"/>
<dbReference type="SMART" id="SM00091">
    <property type="entry name" value="PAS"/>
    <property type="match status" value="4"/>
</dbReference>
<sequence>MTNAWLSSSVVSAEQQLTPTRTTALSVAQMRLVATESISMDRVEFLGFTLLLRDISRLDRYSTGQYLKVPGYNHLVWRMARTRNPGRGGGGSIQVLHVDDEPDFADMAAEFLEREDDRLTVESATSASEGLDRLDEHDYDCIVSDYDMPGMDGVEFLETVRKAYPNLPFILFTGKGSEQVASEAIAAGVNDYLQKGSGSEVYELLGNRITNHVERVRAQRKQQRHLDAIETAQEGISILDEDEHFRYVNQSFADLYGYEPAEMIGEHWELIYPDEEVQAINEEVLSIVEETGYWRGETTGLRADDSTFIEAHTLSQTDEGGLICTARDITEAQEQAQELEEVTQQYRTVVEQSRAGIRIVQDGTVKFVNDRLAEMLGYPKHELLGAPAEEIITSETEDIVRRHHATRMQGEPAPDRYEVEVDTEAGDRLCVELSVARIQYAGKPASLSLIRDITERKEGEQALERYAALFDNAPDATALVEYRDETPIIRDANPAFEALFAGGDGDIVGQDIDGVVASSDQVAEARTISQQVQEGEPIQKELTRETADGLRTFDFRSVPVEDRETGEIESAFVIYPDITERKAHRRELERYETLVEATADPMYMLDEEGRFTYVDDAMVETTGYSEETLLGEHVSKVMEEDHVERGEQLIESLLSSGEKRGTFEMVIETAGGERFSTENHISLLDGDGEFHGTAGVLRDITDRLERERQLKRERDRLDEFASVVSHDLRNPLNVAEGRLELAMENCESEHHDSVAQSLDRMESLIDDVLSLARAGEAVGETEPVELADLVEACWQTVETASAGLVVETETTIQADPSRLQQLFENLLRNAVEHGGEDVTITIGDLPDGFYVEDDGQGIPEDERGNVLDAGYSTAADGTGLGLSIVREVAEAHGWEIEVTESSDGGARFEIIGVQMEG</sequence>
<evidence type="ECO:0000313" key="13">
    <source>
        <dbReference type="EMBL" id="AAC82814.1"/>
    </source>
</evidence>
<evidence type="ECO:0000259" key="10">
    <source>
        <dbReference type="PROSITE" id="PS50110"/>
    </source>
</evidence>
<dbReference type="CDD" id="cd00156">
    <property type="entry name" value="REC"/>
    <property type="match status" value="1"/>
</dbReference>
<dbReference type="PROSITE" id="PS50110">
    <property type="entry name" value="RESPONSE_REGULATORY"/>
    <property type="match status" value="1"/>
</dbReference>
<dbReference type="Pfam" id="PF00989">
    <property type="entry name" value="PAS"/>
    <property type="match status" value="1"/>
</dbReference>
<dbReference type="Pfam" id="PF00072">
    <property type="entry name" value="Response_reg"/>
    <property type="match status" value="1"/>
</dbReference>
<dbReference type="InterPro" id="IPR003594">
    <property type="entry name" value="HATPase_dom"/>
</dbReference>
<reference evidence="13 15" key="15">
    <citation type="journal article" date="2000" name="Proc. Natl. Acad. Sci. U.S.A.">
        <title>Genome sequence of Halobacterium species NRC-1.</title>
        <authorList>
            <person name="Ng W.V."/>
            <person name="Kennedy S.P."/>
            <person name="Mahairas G.G."/>
            <person name="Berquist B."/>
            <person name="Pan M."/>
            <person name="Shukla H.D."/>
            <person name="Lasky S.R."/>
            <person name="Baliga N.S."/>
            <person name="Thorsson V."/>
            <person name="Sbrogna J."/>
            <person name="Swartzell S."/>
            <person name="Weir D."/>
            <person name="Hall J."/>
            <person name="Dahl T.A."/>
            <person name="Welti R."/>
            <person name="Goo Y.A."/>
            <person name="Leithauser B."/>
            <person name="Keller K."/>
            <person name="Cruz R."/>
            <person name="Danson M.J."/>
            <person name="Hough D.W."/>
            <person name="Maddocks D.G."/>
            <person name="Jablonski P.E."/>
            <person name="Krebs M.P."/>
            <person name="Angevine C.M."/>
            <person name="Dale H."/>
            <person name="Isenbarger T.A."/>
            <person name="Peck R.F."/>
            <person name="Pohlschroder M."/>
            <person name="Spudich J.L."/>
            <person name="Jung K.W."/>
            <person name="Alam M."/>
            <person name="Freitas T."/>
            <person name="Hou S."/>
            <person name="Daniels C.J."/>
            <person name="Dennis P.P."/>
            <person name="Omer A.D."/>
            <person name="Ebhardt H."/>
            <person name="Lowe T.M."/>
            <person name="Liang P."/>
            <person name="Riley M."/>
            <person name="Hood L."/>
            <person name="DasSarma S."/>
        </authorList>
    </citation>
    <scope>NUCLEOTIDE SEQUENCE [LARGE SCALE GENOMIC DNA]</scope>
    <source>
        <strain evidence="15">ATCC 700922 / JCM 11081 / NRC-1</strain>
        <strain evidence="13">NRC-1</strain>
        <plasmid evidence="15">Plasmid pNRC100</plasmid>
        <plasmid evidence="15">Plasmid pNRC200</plasmid>
    </source>
</reference>
<feature type="domain" description="PAS" evidence="11">
    <location>
        <begin position="221"/>
        <end position="275"/>
    </location>
</feature>
<reference evidence="13" key="5">
    <citation type="journal article" date="1992" name="Gene">
        <title>Genetic transformation of a halophilic archaebacterium with a gas vesicle gene cluster restores its ability to float.</title>
        <authorList>
            <person name="Halladay J.T."/>
            <person name="Ng W.L."/>
            <person name="DasSarma S."/>
        </authorList>
    </citation>
    <scope>NUCLEOTIDE SEQUENCE</scope>
    <source>
        <strain evidence="13">NRC-1</strain>
    </source>
</reference>
<dbReference type="CDD" id="cd00082">
    <property type="entry name" value="HisKA"/>
    <property type="match status" value="1"/>
</dbReference>
<dbReference type="EMBL" id="AE004438">
    <property type="protein sequence ID" value="AAG20731.1"/>
    <property type="molecule type" value="Genomic_DNA"/>
</dbReference>
<feature type="domain" description="PAS" evidence="11">
    <location>
        <begin position="362"/>
        <end position="411"/>
    </location>
</feature>
<proteinExistence type="predicted"/>
<dbReference type="Pfam" id="PF13426">
    <property type="entry name" value="PAS_9"/>
    <property type="match status" value="1"/>
</dbReference>
<evidence type="ECO:0000256" key="6">
    <source>
        <dbReference type="ARBA" id="ARBA00023012"/>
    </source>
</evidence>
<comment type="catalytic activity">
    <reaction evidence="1">
        <text>ATP + protein L-histidine = ADP + protein N-phospho-L-histidine.</text>
        <dbReference type="EC" id="2.7.13.3"/>
    </reaction>
</comment>
<dbReference type="SMART" id="SM00448">
    <property type="entry name" value="REC"/>
    <property type="match status" value="1"/>
</dbReference>
<dbReference type="PIR" id="T08247">
    <property type="entry name" value="T08247"/>
</dbReference>
<evidence type="ECO:0000256" key="2">
    <source>
        <dbReference type="ARBA" id="ARBA00012438"/>
    </source>
</evidence>
<evidence type="ECO:0000256" key="5">
    <source>
        <dbReference type="ARBA" id="ARBA00022777"/>
    </source>
</evidence>
<feature type="domain" description="PAS" evidence="11">
    <location>
        <begin position="587"/>
        <end position="657"/>
    </location>
</feature>
<reference evidence="13" key="9">
    <citation type="journal article" date="1994" name="J. Bacteriol.">
        <title>Wild-type gas vesicle formation requires at least ten genes in the gvp gene cluster of Halobacterium halobium plasmid pNRC100.</title>
        <authorList>
            <person name="DasSarma S."/>
            <person name="Arora P."/>
            <person name="Lin F."/>
            <person name="Molinari E."/>
            <person name="Yin L.R."/>
        </authorList>
    </citation>
    <scope>NUCLEOTIDE SEQUENCE</scope>
    <source>
        <strain evidence="13">NRC-1</strain>
    </source>
</reference>
<evidence type="ECO:0000313" key="15">
    <source>
        <dbReference type="Proteomes" id="UP000000554"/>
    </source>
</evidence>
<dbReference type="Gene3D" id="3.40.50.2300">
    <property type="match status" value="1"/>
</dbReference>
<reference evidence="13" key="2">
    <citation type="journal article" date="1989" name="Nucleic Acids Res.">
        <title>Analysis of insertion mutants reveals two new genes in the pNRC100 gas vesicle gene cluster of Halobacterium halobium.</title>
        <authorList>
            <person name="Jones J.G."/>
            <person name="Hackett N.R."/>
            <person name="Halladay J.T."/>
            <person name="Scothorn D.J."/>
            <person name="Yang C.F."/>
            <person name="Ng W.L."/>
            <person name="DasSarma S."/>
        </authorList>
    </citation>
    <scope>NUCLEOTIDE SEQUENCE</scope>
    <source>
        <strain evidence="13">NRC-1</strain>
    </source>
</reference>
<feature type="domain" description="Histidine kinase" evidence="9">
    <location>
        <begin position="723"/>
        <end position="910"/>
    </location>
</feature>
<evidence type="ECO:0000313" key="14">
    <source>
        <dbReference type="EMBL" id="AAG20731.1"/>
    </source>
</evidence>
<evidence type="ECO:0000256" key="4">
    <source>
        <dbReference type="ARBA" id="ARBA00022679"/>
    </source>
</evidence>
<dbReference type="SUPFAM" id="SSF55785">
    <property type="entry name" value="PYP-like sensor domain (PAS domain)"/>
    <property type="match status" value="4"/>
</dbReference>
<dbReference type="Gene3D" id="3.30.450.20">
    <property type="entry name" value="PAS domain"/>
    <property type="match status" value="4"/>
</dbReference>
<dbReference type="NCBIfam" id="TIGR00229">
    <property type="entry name" value="sensory_box"/>
    <property type="match status" value="4"/>
</dbReference>
<dbReference type="InterPro" id="IPR035965">
    <property type="entry name" value="PAS-like_dom_sf"/>
</dbReference>
<reference evidence="13" key="11">
    <citation type="book" date="1995" name="ARCHAEA: A LABORATORY MANUAL - HALOPHILES: 253-255" publisher="Cold Spring Harbor Laboratory Press">
        <title>Natural plasmids and plasmid vectors of halophiles.</title>
        <authorList>
            <person name="DasSarma S."/>
            <person name="Robb F.T."/>
            <person name="Place A.R."/>
            <person name="Sowers K.R."/>
            <person name="Schreier H.J."/>
            <person name="DasSarma S. and Fleischmann"/>
            <person name="E.M."/>
        </authorList>
    </citation>
    <scope>NUCLEOTIDE SEQUENCE</scope>
    <source>
        <strain evidence="13">NRC-1</strain>
        <plasmid evidence="13">pNRC100</plasmid>
    </source>
</reference>
<dbReference type="Proteomes" id="UP000000554">
    <property type="component" value="Plasmid pNRC100"/>
</dbReference>
<keyword evidence="5" id="KW-0418">Kinase</keyword>
<dbReference type="SMART" id="SM00086">
    <property type="entry name" value="PAC"/>
    <property type="match status" value="4"/>
</dbReference>
<evidence type="ECO:0000259" key="9">
    <source>
        <dbReference type="PROSITE" id="PS50109"/>
    </source>
</evidence>
<keyword evidence="4" id="KW-0808">Transferase</keyword>
<dbReference type="PANTHER" id="PTHR43711:SF1">
    <property type="entry name" value="HISTIDINE KINASE 1"/>
    <property type="match status" value="1"/>
</dbReference>
<protein>
    <recommendedName>
        <fullName evidence="2">histidine kinase</fullName>
        <ecNumber evidence="2">2.7.13.3</ecNumber>
    </recommendedName>
</protein>
<dbReference type="Pfam" id="PF00512">
    <property type="entry name" value="HisKA"/>
    <property type="match status" value="1"/>
</dbReference>
<dbReference type="Pfam" id="PF02518">
    <property type="entry name" value="HATPase_c"/>
    <property type="match status" value="1"/>
</dbReference>
<dbReference type="InterPro" id="IPR036890">
    <property type="entry name" value="HATPase_C_sf"/>
</dbReference>
<keyword evidence="3 7" id="KW-0597">Phosphoprotein</keyword>
<dbReference type="Gene3D" id="1.10.287.130">
    <property type="match status" value="1"/>
</dbReference>
<dbReference type="InterPro" id="IPR005467">
    <property type="entry name" value="His_kinase_dom"/>
</dbReference>
<name>O51970_HALSA</name>
<dbReference type="InterPro" id="IPR050736">
    <property type="entry name" value="Sensor_HK_Regulatory"/>
</dbReference>
<evidence type="ECO:0000256" key="8">
    <source>
        <dbReference type="SAM" id="Coils"/>
    </source>
</evidence>
<reference evidence="13" key="1">
    <citation type="journal article" date="1987" name="Mol. Microbiol.">
        <title>A plasmid-encoded gas vesicle protein gene in a halophilic archaebacterium.</title>
        <authorList>
            <person name="DasSarma S."/>
            <person name="Damerval T."/>
            <person name="Jones J.G."/>
            <person name="Tandeau de Marsac N."/>
        </authorList>
    </citation>
    <scope>NUCLEOTIDE SEQUENCE</scope>
    <source>
        <strain evidence="13">NRC-1</strain>
    </source>
</reference>
<feature type="modified residue" description="4-aspartylphosphate" evidence="7">
    <location>
        <position position="145"/>
    </location>
</feature>
<dbReference type="CDD" id="cd00075">
    <property type="entry name" value="HATPase"/>
    <property type="match status" value="1"/>
</dbReference>
<dbReference type="InterPro" id="IPR000014">
    <property type="entry name" value="PAS"/>
</dbReference>
<reference evidence="13" key="3">
    <citation type="journal article" date="1991" name="Gene">
        <title>Structure and organization of the gas vesicle gene cluster on the Halobacterium halobium plasmid pNRC100.</title>
        <authorList>
            <person name="Jones J.G."/>
            <person name="Young D.C."/>
            <person name="DasSarma S."/>
        </authorList>
    </citation>
    <scope>NUCLEOTIDE SEQUENCE</scope>
    <source>
        <strain evidence="13">NRC-1</strain>
    </source>
</reference>
<dbReference type="HOGENOM" id="CLU_000445_114_58_2"/>
<dbReference type="PRINTS" id="PR00344">
    <property type="entry name" value="BCTRLSENSOR"/>
</dbReference>
<dbReference type="EMBL" id="AF016485">
    <property type="protein sequence ID" value="AAC82814.1"/>
    <property type="molecule type" value="Genomic_DNA"/>
</dbReference>
<dbReference type="Gene3D" id="3.30.565.10">
    <property type="entry name" value="Histidine kinase-like ATPase, C-terminal domain"/>
    <property type="match status" value="1"/>
</dbReference>
<feature type="domain" description="Response regulatory" evidence="10">
    <location>
        <begin position="94"/>
        <end position="210"/>
    </location>
</feature>
<dbReference type="PANTHER" id="PTHR43711">
    <property type="entry name" value="TWO-COMPONENT HISTIDINE KINASE"/>
    <property type="match status" value="1"/>
</dbReference>
<dbReference type="SUPFAM" id="SSF52172">
    <property type="entry name" value="CheY-like"/>
    <property type="match status" value="1"/>
</dbReference>
<dbReference type="Proteomes" id="UP000000554">
    <property type="component" value="Plasmid pNRC200"/>
</dbReference>
<evidence type="ECO:0000259" key="11">
    <source>
        <dbReference type="PROSITE" id="PS50112"/>
    </source>
</evidence>
<dbReference type="EC" id="2.7.13.3" evidence="2"/>
<dbReference type="SUPFAM" id="SSF47384">
    <property type="entry name" value="Homodimeric domain of signal transducing histidine kinase"/>
    <property type="match status" value="1"/>
</dbReference>
<keyword evidence="13" id="KW-0614">Plasmid</keyword>
<keyword evidence="8" id="KW-0175">Coiled coil</keyword>
<dbReference type="Pfam" id="PF08448">
    <property type="entry name" value="PAS_4"/>
    <property type="match status" value="2"/>
</dbReference>
<dbReference type="InterPro" id="IPR004358">
    <property type="entry name" value="Sig_transdc_His_kin-like_C"/>
</dbReference>
<keyword evidence="15" id="KW-1185">Reference proteome</keyword>